<feature type="transmembrane region" description="Helical" evidence="5">
    <location>
        <begin position="208"/>
        <end position="229"/>
    </location>
</feature>
<feature type="transmembrane region" description="Helical" evidence="5">
    <location>
        <begin position="91"/>
        <end position="111"/>
    </location>
</feature>
<accession>A0A841HQT7</accession>
<protein>
    <submittedName>
        <fullName evidence="7">Drug/metabolite transporter (DMT)-like permease</fullName>
    </submittedName>
</protein>
<evidence type="ECO:0000259" key="6">
    <source>
        <dbReference type="Pfam" id="PF00892"/>
    </source>
</evidence>
<dbReference type="PANTHER" id="PTHR32322:SF9">
    <property type="entry name" value="AMINO-ACID METABOLITE EFFLUX PUMP-RELATED"/>
    <property type="match status" value="1"/>
</dbReference>
<dbReference type="InterPro" id="IPR050638">
    <property type="entry name" value="AA-Vitamin_Transporters"/>
</dbReference>
<feature type="transmembrane region" description="Helical" evidence="5">
    <location>
        <begin position="7"/>
        <end position="23"/>
    </location>
</feature>
<comment type="caution">
    <text evidence="7">The sequence shown here is derived from an EMBL/GenBank/DDBJ whole genome shotgun (WGS) entry which is preliminary data.</text>
</comment>
<feature type="transmembrane region" description="Helical" evidence="5">
    <location>
        <begin position="123"/>
        <end position="139"/>
    </location>
</feature>
<dbReference type="RefSeq" id="WP_184334641.1">
    <property type="nucleotide sequence ID" value="NZ_JACHHZ010000005.1"/>
</dbReference>
<proteinExistence type="predicted"/>
<feature type="domain" description="EamA" evidence="6">
    <location>
        <begin position="149"/>
        <end position="282"/>
    </location>
</feature>
<dbReference type="Proteomes" id="UP000588068">
    <property type="component" value="Unassembled WGS sequence"/>
</dbReference>
<feature type="domain" description="EamA" evidence="6">
    <location>
        <begin position="6"/>
        <end position="136"/>
    </location>
</feature>
<dbReference type="InterPro" id="IPR037185">
    <property type="entry name" value="EmrE-like"/>
</dbReference>
<dbReference type="EMBL" id="JACHHZ010000005">
    <property type="protein sequence ID" value="MBB6095246.1"/>
    <property type="molecule type" value="Genomic_DNA"/>
</dbReference>
<evidence type="ECO:0000256" key="5">
    <source>
        <dbReference type="SAM" id="Phobius"/>
    </source>
</evidence>
<feature type="transmembrane region" description="Helical" evidence="5">
    <location>
        <begin position="180"/>
        <end position="202"/>
    </location>
</feature>
<evidence type="ECO:0000256" key="4">
    <source>
        <dbReference type="ARBA" id="ARBA00023136"/>
    </source>
</evidence>
<sequence>MSARTWIVFAVLCVIWGVPYFFIKLALLELSPACVAWLRITLAAVVLVPIAWKRGVLRPAVGRIRMVAAFAVAELVVPFFMIAFGEQWLSSSLTGILIATVPLTVVVIAPFFGVHEKLSGRRLAGLAIGFSGVVTLLGLDPGHGPMLWVGVASMLLAIIGYTIGPLIVQRHLADVDELGALALSLVIASVILLPFALASAPAQMPSTLTIASVAVLGLVCTALALLLFFHLIGTAGAARAALIAYVNPAVATLLGVLVLNEPFGVSTVVGFAMILGGSWLASSRTPELAPA</sequence>
<keyword evidence="2 5" id="KW-0812">Transmembrane</keyword>
<keyword evidence="4 5" id="KW-0472">Membrane</keyword>
<evidence type="ECO:0000256" key="2">
    <source>
        <dbReference type="ARBA" id="ARBA00022692"/>
    </source>
</evidence>
<name>A0A841HQT7_9GAMM</name>
<evidence type="ECO:0000313" key="8">
    <source>
        <dbReference type="Proteomes" id="UP000588068"/>
    </source>
</evidence>
<dbReference type="InterPro" id="IPR000620">
    <property type="entry name" value="EamA_dom"/>
</dbReference>
<dbReference type="GO" id="GO:0016020">
    <property type="term" value="C:membrane"/>
    <property type="evidence" value="ECO:0007669"/>
    <property type="project" value="UniProtKB-SubCell"/>
</dbReference>
<feature type="transmembrane region" description="Helical" evidence="5">
    <location>
        <begin position="263"/>
        <end position="281"/>
    </location>
</feature>
<dbReference type="PANTHER" id="PTHR32322">
    <property type="entry name" value="INNER MEMBRANE TRANSPORTER"/>
    <property type="match status" value="1"/>
</dbReference>
<comment type="subcellular location">
    <subcellularLocation>
        <location evidence="1">Membrane</location>
        <topology evidence="1">Multi-pass membrane protein</topology>
    </subcellularLocation>
</comment>
<feature type="transmembrane region" description="Helical" evidence="5">
    <location>
        <begin position="35"/>
        <end position="52"/>
    </location>
</feature>
<feature type="transmembrane region" description="Helical" evidence="5">
    <location>
        <begin position="64"/>
        <end position="85"/>
    </location>
</feature>
<keyword evidence="3 5" id="KW-1133">Transmembrane helix</keyword>
<feature type="transmembrane region" description="Helical" evidence="5">
    <location>
        <begin position="145"/>
        <end position="168"/>
    </location>
</feature>
<evidence type="ECO:0000256" key="3">
    <source>
        <dbReference type="ARBA" id="ARBA00022989"/>
    </source>
</evidence>
<organism evidence="7 8">
    <name type="scientific">Povalibacter uvarum</name>
    <dbReference type="NCBI Taxonomy" id="732238"/>
    <lineage>
        <taxon>Bacteria</taxon>
        <taxon>Pseudomonadati</taxon>
        <taxon>Pseudomonadota</taxon>
        <taxon>Gammaproteobacteria</taxon>
        <taxon>Steroidobacterales</taxon>
        <taxon>Steroidobacteraceae</taxon>
        <taxon>Povalibacter</taxon>
    </lineage>
</organism>
<keyword evidence="8" id="KW-1185">Reference proteome</keyword>
<evidence type="ECO:0000313" key="7">
    <source>
        <dbReference type="EMBL" id="MBB6095246.1"/>
    </source>
</evidence>
<dbReference type="Pfam" id="PF00892">
    <property type="entry name" value="EamA"/>
    <property type="match status" value="2"/>
</dbReference>
<evidence type="ECO:0000256" key="1">
    <source>
        <dbReference type="ARBA" id="ARBA00004141"/>
    </source>
</evidence>
<dbReference type="AlphaFoldDB" id="A0A841HQT7"/>
<gene>
    <name evidence="7" type="ORF">HNQ60_004136</name>
</gene>
<reference evidence="7 8" key="1">
    <citation type="submission" date="2020-08" db="EMBL/GenBank/DDBJ databases">
        <title>Genomic Encyclopedia of Type Strains, Phase IV (KMG-IV): sequencing the most valuable type-strain genomes for metagenomic binning, comparative biology and taxonomic classification.</title>
        <authorList>
            <person name="Goeker M."/>
        </authorList>
    </citation>
    <scope>NUCLEOTIDE SEQUENCE [LARGE SCALE GENOMIC DNA]</scope>
    <source>
        <strain evidence="7 8">DSM 26723</strain>
    </source>
</reference>
<dbReference type="SUPFAM" id="SSF103481">
    <property type="entry name" value="Multidrug resistance efflux transporter EmrE"/>
    <property type="match status" value="2"/>
</dbReference>